<dbReference type="OrthoDB" id="1727266at2"/>
<dbReference type="Proteomes" id="UP000432715">
    <property type="component" value="Unassembled WGS sequence"/>
</dbReference>
<evidence type="ECO:0000313" key="3">
    <source>
        <dbReference type="Proteomes" id="UP000432715"/>
    </source>
</evidence>
<dbReference type="CDD" id="cd04301">
    <property type="entry name" value="NAT_SF"/>
    <property type="match status" value="1"/>
</dbReference>
<proteinExistence type="predicted"/>
<comment type="caution">
    <text evidence="2">The sequence shown here is derived from an EMBL/GenBank/DDBJ whole genome shotgun (WGS) entry which is preliminary data.</text>
</comment>
<protein>
    <submittedName>
        <fullName evidence="2">GNAT family N-acetyltransferase</fullName>
    </submittedName>
</protein>
<dbReference type="AlphaFoldDB" id="A0A6I0F0B0"/>
<feature type="domain" description="N-acetyltransferase" evidence="1">
    <location>
        <begin position="2"/>
        <end position="127"/>
    </location>
</feature>
<sequence>MLEIRRAVTEDIQQINEIYRELSFNELAPEQEDLSSIIVKEGNKVLGISNYKRLSVEAAEISFLYITPNARGNSLGDGLLRGTLNYLMEKGYSHIFLRSNKKLEDFYTHEGLLPLTSHLLSEELQLQLKNLSLNTSDYFYCYPKDFFQKKCKGSR</sequence>
<evidence type="ECO:0000313" key="2">
    <source>
        <dbReference type="EMBL" id="KAB3534005.1"/>
    </source>
</evidence>
<gene>
    <name evidence="2" type="ORF">F8154_10005</name>
</gene>
<dbReference type="PROSITE" id="PS51186">
    <property type="entry name" value="GNAT"/>
    <property type="match status" value="1"/>
</dbReference>
<name>A0A6I0F0B0_9FIRM</name>
<dbReference type="InterPro" id="IPR000182">
    <property type="entry name" value="GNAT_dom"/>
</dbReference>
<dbReference type="InterPro" id="IPR016181">
    <property type="entry name" value="Acyl_CoA_acyltransferase"/>
</dbReference>
<keyword evidence="3" id="KW-1185">Reference proteome</keyword>
<organism evidence="2 3">
    <name type="scientific">Alkaliphilus pronyensis</name>
    <dbReference type="NCBI Taxonomy" id="1482732"/>
    <lineage>
        <taxon>Bacteria</taxon>
        <taxon>Bacillati</taxon>
        <taxon>Bacillota</taxon>
        <taxon>Clostridia</taxon>
        <taxon>Peptostreptococcales</taxon>
        <taxon>Natronincolaceae</taxon>
        <taxon>Alkaliphilus</taxon>
    </lineage>
</organism>
<evidence type="ECO:0000259" key="1">
    <source>
        <dbReference type="PROSITE" id="PS51186"/>
    </source>
</evidence>
<keyword evidence="2" id="KW-0808">Transferase</keyword>
<reference evidence="2 3" key="1">
    <citation type="submission" date="2019-10" db="EMBL/GenBank/DDBJ databases">
        <title>Alkaliphilus serpentinus sp. nov. and Alkaliphilus pronyensis sp. nov., two novel anaerobic alkaliphilic species isolated from the serpentinized-hosted hydrothermal field of the Prony Bay (New Caledonia).</title>
        <authorList>
            <person name="Postec A."/>
        </authorList>
    </citation>
    <scope>NUCLEOTIDE SEQUENCE [LARGE SCALE GENOMIC DNA]</scope>
    <source>
        <strain evidence="2 3">LacV</strain>
    </source>
</reference>
<dbReference type="Gene3D" id="3.40.630.30">
    <property type="match status" value="1"/>
</dbReference>
<dbReference type="GO" id="GO:0016747">
    <property type="term" value="F:acyltransferase activity, transferring groups other than amino-acyl groups"/>
    <property type="evidence" value="ECO:0007669"/>
    <property type="project" value="InterPro"/>
</dbReference>
<dbReference type="Pfam" id="PF00583">
    <property type="entry name" value="Acetyltransf_1"/>
    <property type="match status" value="1"/>
</dbReference>
<dbReference type="EMBL" id="WBZC01000036">
    <property type="protein sequence ID" value="KAB3534005.1"/>
    <property type="molecule type" value="Genomic_DNA"/>
</dbReference>
<accession>A0A6I0F0B0</accession>
<dbReference type="RefSeq" id="WP_151861477.1">
    <property type="nucleotide sequence ID" value="NZ_WBZC01000036.1"/>
</dbReference>
<dbReference type="SUPFAM" id="SSF55729">
    <property type="entry name" value="Acyl-CoA N-acyltransferases (Nat)"/>
    <property type="match status" value="1"/>
</dbReference>